<keyword evidence="2" id="KW-1185">Reference proteome</keyword>
<sequence>MSASLSSAGPIWGSDASISADGCFRWWLTRRWRHGGRVLIFLGLNPSRADAERDDPTLRRLIGFAGDWGYDALVVVNLFARISASPSVLRRCCDPIGLDADAALLRWCQLWAHQEAWALWCGWGNGGGRFDRAQQVMDLLKPVVQQRAERFPLAPGTQAIGLTRSGQPRHPLYAPRGCLLKPFRWASTDAIGHPEETPSVSVQH</sequence>
<dbReference type="STRING" id="84588.SYNW1829"/>
<name>Q7U578_PARMW</name>
<dbReference type="KEGG" id="syw:SYNW1829"/>
<dbReference type="EMBL" id="BX569694">
    <property type="protein sequence ID" value="CAE08344.1"/>
    <property type="molecule type" value="Genomic_DNA"/>
</dbReference>
<reference evidence="1 2" key="1">
    <citation type="journal article" date="2003" name="Nature">
        <title>The genome of a motile marine Synechococcus.</title>
        <authorList>
            <person name="Palenik B."/>
            <person name="Brahamsha B."/>
            <person name="Larimer F."/>
            <person name="Land M."/>
            <person name="Hauser L."/>
            <person name="Chain P."/>
            <person name="Lamerdin J."/>
            <person name="Regala W."/>
            <person name="Allen E.A."/>
            <person name="McCarren J."/>
            <person name="Paulsen I."/>
            <person name="Dufresne A."/>
            <person name="Partensky F."/>
            <person name="Webb E."/>
            <person name="Waterbury J."/>
        </authorList>
    </citation>
    <scope>NUCLEOTIDE SEQUENCE [LARGE SCALE GENOMIC DNA]</scope>
    <source>
        <strain evidence="1 2">WH8102</strain>
    </source>
</reference>
<evidence type="ECO:0000313" key="2">
    <source>
        <dbReference type="Proteomes" id="UP000001422"/>
    </source>
</evidence>
<dbReference type="HOGENOM" id="CLU_097481_0_0_3"/>
<protein>
    <recommendedName>
        <fullName evidence="3">DUF1643 domain-containing protein</fullName>
    </recommendedName>
</protein>
<organism evidence="1 2">
    <name type="scientific">Parasynechococcus marenigrum (strain WH8102)</name>
    <dbReference type="NCBI Taxonomy" id="84588"/>
    <lineage>
        <taxon>Bacteria</taxon>
        <taxon>Bacillati</taxon>
        <taxon>Cyanobacteriota</taxon>
        <taxon>Cyanophyceae</taxon>
        <taxon>Synechococcales</taxon>
        <taxon>Prochlorococcaceae</taxon>
        <taxon>Parasynechococcus</taxon>
        <taxon>Parasynechococcus marenigrum</taxon>
    </lineage>
</organism>
<dbReference type="AlphaFoldDB" id="Q7U578"/>
<gene>
    <name evidence="1" type="ordered locus">SYNW1829</name>
</gene>
<evidence type="ECO:0000313" key="1">
    <source>
        <dbReference type="EMBL" id="CAE08344.1"/>
    </source>
</evidence>
<dbReference type="Pfam" id="PF07799">
    <property type="entry name" value="DUF1643"/>
    <property type="match status" value="1"/>
</dbReference>
<dbReference type="eggNOG" id="COG4333">
    <property type="taxonomic scope" value="Bacteria"/>
</dbReference>
<accession>Q7U578</accession>
<evidence type="ECO:0008006" key="3">
    <source>
        <dbReference type="Google" id="ProtNLM"/>
    </source>
</evidence>
<dbReference type="InterPro" id="IPR012441">
    <property type="entry name" value="DUF1643"/>
</dbReference>
<proteinExistence type="predicted"/>
<dbReference type="Proteomes" id="UP000001422">
    <property type="component" value="Chromosome"/>
</dbReference>